<evidence type="ECO:0000313" key="2">
    <source>
        <dbReference type="EMBL" id="EAU84722.2"/>
    </source>
</evidence>
<dbReference type="OMA" id="ITHSERD"/>
<proteinExistence type="predicted"/>
<accession>A8NX96</accession>
<feature type="compositionally biased region" description="Basic residues" evidence="1">
    <location>
        <begin position="269"/>
        <end position="286"/>
    </location>
</feature>
<dbReference type="GeneID" id="6013661"/>
<dbReference type="HOGENOM" id="CLU_324908_0_0_1"/>
<feature type="region of interest" description="Disordered" evidence="1">
    <location>
        <begin position="471"/>
        <end position="513"/>
    </location>
</feature>
<dbReference type="AlphaFoldDB" id="A8NX96"/>
<evidence type="ECO:0000256" key="1">
    <source>
        <dbReference type="SAM" id="MobiDB-lite"/>
    </source>
</evidence>
<feature type="region of interest" description="Disordered" evidence="1">
    <location>
        <begin position="153"/>
        <end position="182"/>
    </location>
</feature>
<dbReference type="EMBL" id="AACS02000005">
    <property type="protein sequence ID" value="EAU84722.2"/>
    <property type="molecule type" value="Genomic_DNA"/>
</dbReference>
<dbReference type="KEGG" id="cci:CC1G_00241"/>
<dbReference type="RefSeq" id="XP_001837105.2">
    <property type="nucleotide sequence ID" value="XM_001837053.2"/>
</dbReference>
<feature type="region of interest" description="Disordered" evidence="1">
    <location>
        <begin position="201"/>
        <end position="314"/>
    </location>
</feature>
<dbReference type="OrthoDB" id="2537141at2759"/>
<dbReference type="Proteomes" id="UP000001861">
    <property type="component" value="Unassembled WGS sequence"/>
</dbReference>
<feature type="region of interest" description="Disordered" evidence="1">
    <location>
        <begin position="756"/>
        <end position="775"/>
    </location>
</feature>
<keyword evidence="3" id="KW-1185">Reference proteome</keyword>
<reference evidence="2 3" key="1">
    <citation type="journal article" date="2010" name="Proc. Natl. Acad. Sci. U.S.A.">
        <title>Insights into evolution of multicellular fungi from the assembled chromosomes of the mushroom Coprinopsis cinerea (Coprinus cinereus).</title>
        <authorList>
            <person name="Stajich J.E."/>
            <person name="Wilke S.K."/>
            <person name="Ahren D."/>
            <person name="Au C.H."/>
            <person name="Birren B.W."/>
            <person name="Borodovsky M."/>
            <person name="Burns C."/>
            <person name="Canback B."/>
            <person name="Casselton L.A."/>
            <person name="Cheng C.K."/>
            <person name="Deng J."/>
            <person name="Dietrich F.S."/>
            <person name="Fargo D.C."/>
            <person name="Farman M.L."/>
            <person name="Gathman A.C."/>
            <person name="Goldberg J."/>
            <person name="Guigo R."/>
            <person name="Hoegger P.J."/>
            <person name="Hooker J.B."/>
            <person name="Huggins A."/>
            <person name="James T.Y."/>
            <person name="Kamada T."/>
            <person name="Kilaru S."/>
            <person name="Kodira C."/>
            <person name="Kues U."/>
            <person name="Kupfer D."/>
            <person name="Kwan H.S."/>
            <person name="Lomsadze A."/>
            <person name="Li W."/>
            <person name="Lilly W.W."/>
            <person name="Ma L.J."/>
            <person name="Mackey A.J."/>
            <person name="Manning G."/>
            <person name="Martin F."/>
            <person name="Muraguchi H."/>
            <person name="Natvig D.O."/>
            <person name="Palmerini H."/>
            <person name="Ramesh M.A."/>
            <person name="Rehmeyer C.J."/>
            <person name="Roe B.A."/>
            <person name="Shenoy N."/>
            <person name="Stanke M."/>
            <person name="Ter-Hovhannisyan V."/>
            <person name="Tunlid A."/>
            <person name="Velagapudi R."/>
            <person name="Vision T.J."/>
            <person name="Zeng Q."/>
            <person name="Zolan M.E."/>
            <person name="Pukkila P.J."/>
        </authorList>
    </citation>
    <scope>NUCLEOTIDE SEQUENCE [LARGE SCALE GENOMIC DNA]</scope>
    <source>
        <strain evidence="3">Okayama-7 / 130 / ATCC MYA-4618 / FGSC 9003</strain>
    </source>
</reference>
<evidence type="ECO:0000313" key="3">
    <source>
        <dbReference type="Proteomes" id="UP000001861"/>
    </source>
</evidence>
<gene>
    <name evidence="2" type="ORF">CC1G_00241</name>
</gene>
<feature type="compositionally biased region" description="Basic and acidic residues" evidence="1">
    <location>
        <begin position="434"/>
        <end position="445"/>
    </location>
</feature>
<feature type="compositionally biased region" description="Basic and acidic residues" evidence="1">
    <location>
        <begin position="381"/>
        <end position="398"/>
    </location>
</feature>
<sequence>MVTTHCRLPPTRLPGDTVTSFQGAEYQKSSLVNSINSGIPFSVANRLATLLERKDSGRTRATYKEPMDMSRENGLDSSLQSLPPVSKSDLITSFIQEQRANQAIYSQLGKAYFDSWRDESCDTGHTVPVSEAARTVSSRPDNLIDLGLATPILKPRNPRATSGHLAVNPSTKRSGPDEITGDRDSALRYLTQGSVVATQSRATRLDTLKRPSRQQRDSDSTDPPPKSTGVSFKQVAEHADPDRVHKEVQEGEDLPEKSQELIEHEERLKGRREKRQVRRKIVRPQHKSPISSEDGELEGHEGSYKKKKKATRPKAPAGLALIHGFHATNVGKSRLTMERNIGPIGVFSRGKASAKTSTAKRKQSKNAFSEARFLNTVQNAKPKEPGNGKIKESGHGNETHSVSRPPSHPPSSPSARPRKRQKQQSVKSVSPKASPEKRSQERPARSESIVWDIERSSAVLPSCDTSVVVQSKATVAPPGESRASHNQPKTTVHSVTPRSNSRPGATNTEVSLAPSDSVSRIIELSAGRQPIKQAPSVVVVSRFFQKEPEVHSRKETVPTFFPPPSTEPVEPFKEASIFTRCALSNVGDSSCFLSERPAAAFSVTEDDLDLPYSAQHIPHGADTFSRRSREVLSDSIILSDIGVHTGYGAEIYSKIQFSPSAQSVLDIGHGLPEFTDCHEYGPWQSPTDSYGGGHSFGAAQAPLMSQPYTASQTLPFSGAHARWPYDAVDTFPDIVHDGYSDFPSGTCGYLDGDRRCSEDQIAHPPSGQDPGQKLSWSAEVDVAVEAQQADRLDSSQMPTGSEGILEDSTATSSDVFSGLQFSEQHQEEEVERFLQGRALLLGGGSRSLDAVHRAEVSRTRQMAPINSLSRAEIDVARSMRDHWRPHRP</sequence>
<dbReference type="InParanoid" id="A8NX96"/>
<feature type="region of interest" description="Disordered" evidence="1">
    <location>
        <begin position="349"/>
        <end position="449"/>
    </location>
</feature>
<dbReference type="VEuPathDB" id="FungiDB:CC1G_00241"/>
<organism evidence="2 3">
    <name type="scientific">Coprinopsis cinerea (strain Okayama-7 / 130 / ATCC MYA-4618 / FGSC 9003)</name>
    <name type="common">Inky cap fungus</name>
    <name type="synonym">Hormographiella aspergillata</name>
    <dbReference type="NCBI Taxonomy" id="240176"/>
    <lineage>
        <taxon>Eukaryota</taxon>
        <taxon>Fungi</taxon>
        <taxon>Dikarya</taxon>
        <taxon>Basidiomycota</taxon>
        <taxon>Agaricomycotina</taxon>
        <taxon>Agaricomycetes</taxon>
        <taxon>Agaricomycetidae</taxon>
        <taxon>Agaricales</taxon>
        <taxon>Agaricineae</taxon>
        <taxon>Psathyrellaceae</taxon>
        <taxon>Coprinopsis</taxon>
    </lineage>
</organism>
<comment type="caution">
    <text evidence="2">The sequence shown here is derived from an EMBL/GenBank/DDBJ whole genome shotgun (WGS) entry which is preliminary data.</text>
</comment>
<feature type="compositionally biased region" description="Polar residues" evidence="1">
    <location>
        <begin position="484"/>
        <end position="513"/>
    </location>
</feature>
<name>A8NX96_COPC7</name>
<feature type="compositionally biased region" description="Basic and acidic residues" evidence="1">
    <location>
        <begin position="203"/>
        <end position="219"/>
    </location>
</feature>
<feature type="compositionally biased region" description="Basic and acidic residues" evidence="1">
    <location>
        <begin position="235"/>
        <end position="268"/>
    </location>
</feature>
<dbReference type="eggNOG" id="ENOG502STHZ">
    <property type="taxonomic scope" value="Eukaryota"/>
</dbReference>
<dbReference type="STRING" id="240176.A8NX96"/>
<protein>
    <submittedName>
        <fullName evidence="2">Uncharacterized protein</fullName>
    </submittedName>
</protein>